<evidence type="ECO:0000313" key="2">
    <source>
        <dbReference type="Proteomes" id="UP000017090"/>
    </source>
</evidence>
<dbReference type="EMBL" id="AWXA01000025">
    <property type="protein sequence ID" value="ERT60241.1"/>
    <property type="molecule type" value="Genomic_DNA"/>
</dbReference>
<dbReference type="AlphaFoldDB" id="U7ULT7"/>
<evidence type="ECO:0000313" key="1">
    <source>
        <dbReference type="EMBL" id="ERT60241.1"/>
    </source>
</evidence>
<proteinExistence type="predicted"/>
<protein>
    <submittedName>
        <fullName evidence="1">Uncharacterized protein</fullName>
    </submittedName>
</protein>
<gene>
    <name evidence="1" type="ORF">HMPREF1250_0956</name>
</gene>
<dbReference type="STRING" id="1111454.HMPREF1250_0956"/>
<dbReference type="Proteomes" id="UP000017090">
    <property type="component" value="Unassembled WGS sequence"/>
</dbReference>
<keyword evidence="2" id="KW-1185">Reference proteome</keyword>
<sequence length="56" mass="6558">MKKLFYAGVGGVIFFGQRRWRMIALFWRRHVHGGRSEADCFQTPAFWCCRLCDGST</sequence>
<organism evidence="1 2">
    <name type="scientific">Megasphaera vaginalis</name>
    <name type="common">ex Srinivasan et al. 2021</name>
    <dbReference type="NCBI Taxonomy" id="1111454"/>
    <lineage>
        <taxon>Bacteria</taxon>
        <taxon>Bacillati</taxon>
        <taxon>Bacillota</taxon>
        <taxon>Negativicutes</taxon>
        <taxon>Veillonellales</taxon>
        <taxon>Veillonellaceae</taxon>
        <taxon>Megasphaera</taxon>
    </lineage>
</organism>
<reference evidence="1 2" key="1">
    <citation type="submission" date="2013-09" db="EMBL/GenBank/DDBJ databases">
        <authorList>
            <person name="Durkin A.S."/>
            <person name="Haft D.R."/>
            <person name="McCorrison J."/>
            <person name="Torralba M."/>
            <person name="Gillis M."/>
            <person name="Haft D.H."/>
            <person name="Methe B."/>
            <person name="Sutton G."/>
            <person name="Nelson K.E."/>
        </authorList>
    </citation>
    <scope>NUCLEOTIDE SEQUENCE [LARGE SCALE GENOMIC DNA]</scope>
    <source>
        <strain evidence="1 2">BV3C16-1</strain>
    </source>
</reference>
<name>U7ULT7_9FIRM</name>
<dbReference type="PATRIC" id="fig|1111454.3.peg.938"/>
<comment type="caution">
    <text evidence="1">The sequence shown here is derived from an EMBL/GenBank/DDBJ whole genome shotgun (WGS) entry which is preliminary data.</text>
</comment>
<accession>U7ULT7</accession>